<keyword evidence="2" id="KW-0238">DNA-binding</keyword>
<dbReference type="InterPro" id="IPR001845">
    <property type="entry name" value="HTH_ArsR_DNA-bd_dom"/>
</dbReference>
<keyword evidence="3" id="KW-0804">Transcription</keyword>
<feature type="region of interest" description="Disordered" evidence="4">
    <location>
        <begin position="110"/>
        <end position="146"/>
    </location>
</feature>
<dbReference type="Pfam" id="PF12802">
    <property type="entry name" value="MarR_2"/>
    <property type="match status" value="1"/>
</dbReference>
<dbReference type="PRINTS" id="PR00778">
    <property type="entry name" value="HTHARSR"/>
</dbReference>
<name>A0A261UQS6_9BORD</name>
<dbReference type="InterPro" id="IPR011991">
    <property type="entry name" value="ArsR-like_HTH"/>
</dbReference>
<evidence type="ECO:0000256" key="2">
    <source>
        <dbReference type="ARBA" id="ARBA00023125"/>
    </source>
</evidence>
<evidence type="ECO:0000313" key="7">
    <source>
        <dbReference type="Proteomes" id="UP000215767"/>
    </source>
</evidence>
<dbReference type="GO" id="GO:0003700">
    <property type="term" value="F:DNA-binding transcription factor activity"/>
    <property type="evidence" value="ECO:0007669"/>
    <property type="project" value="InterPro"/>
</dbReference>
<dbReference type="SUPFAM" id="SSF46785">
    <property type="entry name" value="Winged helix' DNA-binding domain"/>
    <property type="match status" value="1"/>
</dbReference>
<dbReference type="AlphaFoldDB" id="A0A261UQS6"/>
<dbReference type="InterPro" id="IPR036388">
    <property type="entry name" value="WH-like_DNA-bd_sf"/>
</dbReference>
<dbReference type="PANTHER" id="PTHR43132:SF2">
    <property type="entry name" value="ARSENICAL RESISTANCE OPERON REPRESSOR ARSR-RELATED"/>
    <property type="match status" value="1"/>
</dbReference>
<dbReference type="InterPro" id="IPR036390">
    <property type="entry name" value="WH_DNA-bd_sf"/>
</dbReference>
<dbReference type="GO" id="GO:0003677">
    <property type="term" value="F:DNA binding"/>
    <property type="evidence" value="ECO:0007669"/>
    <property type="project" value="UniProtKB-KW"/>
</dbReference>
<gene>
    <name evidence="6" type="ORF">CAL28_27480</name>
</gene>
<reference evidence="7" key="1">
    <citation type="submission" date="2017-05" db="EMBL/GenBank/DDBJ databases">
        <title>Complete and WGS of Bordetella genogroups.</title>
        <authorList>
            <person name="Spilker T."/>
            <person name="Lipuma J."/>
        </authorList>
    </citation>
    <scope>NUCLEOTIDE SEQUENCE [LARGE SCALE GENOMIC DNA]</scope>
    <source>
        <strain evidence="7">AU8856</strain>
    </source>
</reference>
<evidence type="ECO:0000259" key="5">
    <source>
        <dbReference type="PROSITE" id="PS50987"/>
    </source>
</evidence>
<dbReference type="Gene3D" id="1.10.10.10">
    <property type="entry name" value="Winged helix-like DNA-binding domain superfamily/Winged helix DNA-binding domain"/>
    <property type="match status" value="1"/>
</dbReference>
<protein>
    <recommendedName>
        <fullName evidence="5">HTH arsR-type domain-containing protein</fullName>
    </recommendedName>
</protein>
<evidence type="ECO:0000256" key="4">
    <source>
        <dbReference type="SAM" id="MobiDB-lite"/>
    </source>
</evidence>
<dbReference type="InterPro" id="IPR000835">
    <property type="entry name" value="HTH_MarR-typ"/>
</dbReference>
<dbReference type="CDD" id="cd00090">
    <property type="entry name" value="HTH_ARSR"/>
    <property type="match status" value="1"/>
</dbReference>
<dbReference type="OrthoDB" id="5296924at2"/>
<dbReference type="InterPro" id="IPR051011">
    <property type="entry name" value="Metal_resp_trans_reg"/>
</dbReference>
<feature type="domain" description="HTH arsR-type" evidence="5">
    <location>
        <begin position="11"/>
        <end position="105"/>
    </location>
</feature>
<dbReference type="Proteomes" id="UP000215767">
    <property type="component" value="Unassembled WGS sequence"/>
</dbReference>
<dbReference type="NCBIfam" id="NF033788">
    <property type="entry name" value="HTH_metalloreg"/>
    <property type="match status" value="1"/>
</dbReference>
<organism evidence="6 7">
    <name type="scientific">Bordetella genomosp. 11</name>
    <dbReference type="NCBI Taxonomy" id="1416808"/>
    <lineage>
        <taxon>Bacteria</taxon>
        <taxon>Pseudomonadati</taxon>
        <taxon>Pseudomonadota</taxon>
        <taxon>Betaproteobacteria</taxon>
        <taxon>Burkholderiales</taxon>
        <taxon>Alcaligenaceae</taxon>
        <taxon>Bordetella</taxon>
    </lineage>
</organism>
<accession>A0A261UQS6</accession>
<proteinExistence type="predicted"/>
<dbReference type="SMART" id="SM00418">
    <property type="entry name" value="HTH_ARSR"/>
    <property type="match status" value="1"/>
</dbReference>
<keyword evidence="1" id="KW-0805">Transcription regulation</keyword>
<comment type="caution">
    <text evidence="6">The sequence shown here is derived from an EMBL/GenBank/DDBJ whole genome shotgun (WGS) entry which is preliminary data.</text>
</comment>
<dbReference type="EMBL" id="NEVS01000004">
    <property type="protein sequence ID" value="OZI63620.1"/>
    <property type="molecule type" value="Genomic_DNA"/>
</dbReference>
<evidence type="ECO:0000256" key="3">
    <source>
        <dbReference type="ARBA" id="ARBA00023163"/>
    </source>
</evidence>
<dbReference type="PANTHER" id="PTHR43132">
    <property type="entry name" value="ARSENICAL RESISTANCE OPERON REPRESSOR ARSR-RELATED"/>
    <property type="match status" value="1"/>
</dbReference>
<sequence>MSDAKGNALDAMKAAVPEAAEILRLLAHPIRLLLLCEIAREECSVATLERTLGLRQPGLSQQLAELRQNGLVRTRHQARSVFYSIADPRIKTLLDCLYAVFCGGPAAPSTGADIPAPTPAPTPAVRPQGPATPADSARFARVERQG</sequence>
<dbReference type="PROSITE" id="PS50987">
    <property type="entry name" value="HTH_ARSR_2"/>
    <property type="match status" value="1"/>
</dbReference>
<evidence type="ECO:0000256" key="1">
    <source>
        <dbReference type="ARBA" id="ARBA00023015"/>
    </source>
</evidence>
<evidence type="ECO:0000313" key="6">
    <source>
        <dbReference type="EMBL" id="OZI63620.1"/>
    </source>
</evidence>
<keyword evidence="7" id="KW-1185">Reference proteome</keyword>